<accession>A0A7W6DJG5</accession>
<keyword evidence="18" id="KW-1185">Reference proteome</keyword>
<dbReference type="GO" id="GO:0006559">
    <property type="term" value="P:L-phenylalanine catabolic process"/>
    <property type="evidence" value="ECO:0007669"/>
    <property type="project" value="UniProtKB-UniPathway"/>
</dbReference>
<evidence type="ECO:0000256" key="6">
    <source>
        <dbReference type="ARBA" id="ARBA00022801"/>
    </source>
</evidence>
<evidence type="ECO:0000256" key="13">
    <source>
        <dbReference type="PIRSR" id="PIRSR605959-3"/>
    </source>
</evidence>
<feature type="region of interest" description="Disordered" evidence="14">
    <location>
        <begin position="170"/>
        <end position="189"/>
    </location>
</feature>
<feature type="domain" description="Fumarylacetoacetase-like C-terminal" evidence="15">
    <location>
        <begin position="155"/>
        <end position="424"/>
    </location>
</feature>
<dbReference type="Pfam" id="PF01557">
    <property type="entry name" value="FAA_hydrolase"/>
    <property type="match status" value="1"/>
</dbReference>
<feature type="binding site" evidence="12">
    <location>
        <position position="146"/>
    </location>
    <ligand>
        <name>substrate</name>
    </ligand>
</feature>
<evidence type="ECO:0000259" key="15">
    <source>
        <dbReference type="Pfam" id="PF01557"/>
    </source>
</evidence>
<keyword evidence="8 13" id="KW-0460">Magnesium</keyword>
<feature type="binding site" evidence="13">
    <location>
        <position position="130"/>
    </location>
    <ligand>
        <name>Ca(2+)</name>
        <dbReference type="ChEBI" id="CHEBI:29108"/>
    </ligand>
</feature>
<dbReference type="InterPro" id="IPR036663">
    <property type="entry name" value="Fumarylacetoacetase_C_sf"/>
</dbReference>
<feature type="binding site" evidence="12">
    <location>
        <position position="247"/>
    </location>
    <ligand>
        <name>substrate</name>
    </ligand>
</feature>
<evidence type="ECO:0000313" key="17">
    <source>
        <dbReference type="EMBL" id="MBB3981717.1"/>
    </source>
</evidence>
<gene>
    <name evidence="17" type="ORF">GGR44_001364</name>
</gene>
<dbReference type="RefSeq" id="WP_183954756.1">
    <property type="nucleotide sequence ID" value="NZ_JACIEB010000002.1"/>
</dbReference>
<comment type="cofactor">
    <cofactor evidence="2 13">
        <name>Mg(2+)</name>
        <dbReference type="ChEBI" id="CHEBI:18420"/>
    </cofactor>
</comment>
<feature type="binding site" evidence="13">
    <location>
        <position position="260"/>
    </location>
    <ligand>
        <name>Mg(2+)</name>
        <dbReference type="ChEBI" id="CHEBI:18420"/>
    </ligand>
</feature>
<dbReference type="InterPro" id="IPR036462">
    <property type="entry name" value="Fumarylacetoacetase_N_sf"/>
</dbReference>
<keyword evidence="7 13" id="KW-0106">Calcium</keyword>
<evidence type="ECO:0000313" key="18">
    <source>
        <dbReference type="Proteomes" id="UP000552757"/>
    </source>
</evidence>
<evidence type="ECO:0000256" key="2">
    <source>
        <dbReference type="ARBA" id="ARBA00001946"/>
    </source>
</evidence>
<dbReference type="AlphaFoldDB" id="A0A7W6DJG5"/>
<organism evidence="17 18">
    <name type="scientific">Sphingobium fontiphilum</name>
    <dbReference type="NCBI Taxonomy" id="944425"/>
    <lineage>
        <taxon>Bacteria</taxon>
        <taxon>Pseudomonadati</taxon>
        <taxon>Pseudomonadota</taxon>
        <taxon>Alphaproteobacteria</taxon>
        <taxon>Sphingomonadales</taxon>
        <taxon>Sphingomonadaceae</taxon>
        <taxon>Sphingobium</taxon>
    </lineage>
</organism>
<keyword evidence="9" id="KW-0828">Tyrosine catabolism</keyword>
<protein>
    <recommendedName>
        <fullName evidence="4">fumarylacetoacetase</fullName>
        <ecNumber evidence="4">3.7.1.2</ecNumber>
    </recommendedName>
</protein>
<dbReference type="SUPFAM" id="SSF63433">
    <property type="entry name" value="Fumarylacetoacetate hydrolase, FAH, N-terminal domain"/>
    <property type="match status" value="1"/>
</dbReference>
<dbReference type="InterPro" id="IPR005959">
    <property type="entry name" value="Fumarylacetoacetase"/>
</dbReference>
<evidence type="ECO:0000256" key="8">
    <source>
        <dbReference type="ARBA" id="ARBA00022842"/>
    </source>
</evidence>
<dbReference type="PANTHER" id="PTHR43069:SF2">
    <property type="entry name" value="FUMARYLACETOACETASE"/>
    <property type="match status" value="1"/>
</dbReference>
<evidence type="ECO:0000256" key="3">
    <source>
        <dbReference type="ARBA" id="ARBA00004782"/>
    </source>
</evidence>
<dbReference type="Proteomes" id="UP000552757">
    <property type="component" value="Unassembled WGS sequence"/>
</dbReference>
<name>A0A7W6DJG5_9SPHN</name>
<feature type="binding site" evidence="13">
    <location>
        <position position="202"/>
    </location>
    <ligand>
        <name>Ca(2+)</name>
        <dbReference type="ChEBI" id="CHEBI:29108"/>
    </ligand>
</feature>
<feature type="binding site" evidence="13">
    <location>
        <position position="236"/>
    </location>
    <ligand>
        <name>Mg(2+)</name>
        <dbReference type="ChEBI" id="CHEBI:18420"/>
    </ligand>
</feature>
<feature type="binding site" evidence="12">
    <location>
        <position position="132"/>
    </location>
    <ligand>
        <name>substrate</name>
    </ligand>
</feature>
<comment type="caution">
    <text evidence="17">The sequence shown here is derived from an EMBL/GenBank/DDBJ whole genome shotgun (WGS) entry which is preliminary data.</text>
</comment>
<dbReference type="NCBIfam" id="TIGR01266">
    <property type="entry name" value="fum_ac_acetase"/>
    <property type="match status" value="1"/>
</dbReference>
<dbReference type="Pfam" id="PF09298">
    <property type="entry name" value="FAA_hydrolase_N"/>
    <property type="match status" value="1"/>
</dbReference>
<evidence type="ECO:0000256" key="14">
    <source>
        <dbReference type="SAM" id="MobiDB-lite"/>
    </source>
</evidence>
<sequence length="430" mass="46356">MTFPTIDETHDPALDSWVVGANGHSQFPVQNLPYGLFTHRGGRRRLGVAIGDHILDLAALEQHLPVGRDALGGDSVVHLLSQPAPGRAELRKALSRLLCDAGFRESVEPHLIPAGECQMHLPMAIGDYTDFYVGIHHATNIGKLFRPDNPLLPNYKYVPIGYHGRASSIRPSGVPVRRPRGQRKAADAAAPTFGPSARLDYELELGVWIGKGNALGDAVSIGDAADHIAGFCLLNDWSARDLQAWEYVPLGPFLAKNFHSTISAWVVTSEAMAPFRMAQPPRPTGDPRPLDYLWDEQDQAQGALSIQLEAFVSSAGMRSAGMQPHRLSRGDASAMYWTAQQIVTHHASNGCNLMPGDLLGTGTLSGPTPDSFGSLMELSQGGKQAVILPTGEERRFIEDGDEILMRATAVADGRISIGFGECRAIVEPAA</sequence>
<dbReference type="GO" id="GO:1902000">
    <property type="term" value="P:homogentisate catabolic process"/>
    <property type="evidence" value="ECO:0007669"/>
    <property type="project" value="TreeGrafter"/>
</dbReference>
<dbReference type="GO" id="GO:0046872">
    <property type="term" value="F:metal ion binding"/>
    <property type="evidence" value="ECO:0007669"/>
    <property type="project" value="UniProtKB-KW"/>
</dbReference>
<feature type="binding site" evidence="13">
    <location>
        <position position="256"/>
    </location>
    <ligand>
        <name>Mg(2+)</name>
        <dbReference type="ChEBI" id="CHEBI:18420"/>
    </ligand>
</feature>
<proteinExistence type="predicted"/>
<evidence type="ECO:0000256" key="5">
    <source>
        <dbReference type="ARBA" id="ARBA00022723"/>
    </source>
</evidence>
<dbReference type="Gene3D" id="3.90.850.10">
    <property type="entry name" value="Fumarylacetoacetase-like, C-terminal domain"/>
    <property type="match status" value="1"/>
</dbReference>
<dbReference type="SUPFAM" id="SSF56529">
    <property type="entry name" value="FAH"/>
    <property type="match status" value="1"/>
</dbReference>
<keyword evidence="5 13" id="KW-0479">Metal-binding</keyword>
<comment type="cofactor">
    <cofactor evidence="1 13">
        <name>Ca(2+)</name>
        <dbReference type="ChEBI" id="CHEBI:29108"/>
    </cofactor>
</comment>
<evidence type="ECO:0000256" key="9">
    <source>
        <dbReference type="ARBA" id="ARBA00022878"/>
    </source>
</evidence>
<comment type="pathway">
    <text evidence="3">Amino-acid degradation; L-phenylalanine degradation; acetoacetate and fumarate from L-phenylalanine: step 6/6.</text>
</comment>
<keyword evidence="10" id="KW-0585">Phenylalanine catabolism</keyword>
<dbReference type="PANTHER" id="PTHR43069">
    <property type="entry name" value="FUMARYLACETOACETASE"/>
    <property type="match status" value="1"/>
</dbReference>
<feature type="binding site" evidence="13">
    <location>
        <position position="204"/>
    </location>
    <ligand>
        <name>Ca(2+)</name>
        <dbReference type="ChEBI" id="CHEBI:29108"/>
    </ligand>
</feature>
<dbReference type="EC" id="3.7.1.2" evidence="4"/>
<dbReference type="GO" id="GO:0004334">
    <property type="term" value="F:fumarylacetoacetase activity"/>
    <property type="evidence" value="ECO:0007669"/>
    <property type="project" value="UniProtKB-EC"/>
</dbReference>
<feature type="binding site" evidence="12">
    <location>
        <position position="363"/>
    </location>
    <ligand>
        <name>substrate</name>
    </ligand>
</feature>
<evidence type="ECO:0000256" key="11">
    <source>
        <dbReference type="PIRSR" id="PIRSR605959-1"/>
    </source>
</evidence>
<dbReference type="UniPathway" id="UPA00139">
    <property type="reaction ID" value="UER00341"/>
</dbReference>
<evidence type="ECO:0000256" key="10">
    <source>
        <dbReference type="ARBA" id="ARBA00023232"/>
    </source>
</evidence>
<reference evidence="17 18" key="1">
    <citation type="submission" date="2020-08" db="EMBL/GenBank/DDBJ databases">
        <title>Genomic Encyclopedia of Type Strains, Phase IV (KMG-IV): sequencing the most valuable type-strain genomes for metagenomic binning, comparative biology and taxonomic classification.</title>
        <authorList>
            <person name="Goeker M."/>
        </authorList>
    </citation>
    <scope>NUCLEOTIDE SEQUENCE [LARGE SCALE GENOMIC DNA]</scope>
    <source>
        <strain evidence="17 18">DSM 29348</strain>
    </source>
</reference>
<dbReference type="GO" id="GO:0006572">
    <property type="term" value="P:L-tyrosine catabolic process"/>
    <property type="evidence" value="ECO:0007669"/>
    <property type="project" value="UniProtKB-KW"/>
</dbReference>
<feature type="active site" description="Proton acceptor" evidence="11">
    <location>
        <position position="137"/>
    </location>
</feature>
<keyword evidence="6 17" id="KW-0378">Hydrolase</keyword>
<evidence type="ECO:0000256" key="12">
    <source>
        <dbReference type="PIRSR" id="PIRSR605959-2"/>
    </source>
</evidence>
<dbReference type="EMBL" id="JACIEB010000002">
    <property type="protein sequence ID" value="MBB3981717.1"/>
    <property type="molecule type" value="Genomic_DNA"/>
</dbReference>
<dbReference type="Gene3D" id="2.30.30.230">
    <property type="entry name" value="Fumarylacetoacetase, N-terminal domain"/>
    <property type="match status" value="1"/>
</dbReference>
<evidence type="ECO:0000256" key="1">
    <source>
        <dbReference type="ARBA" id="ARBA00001913"/>
    </source>
</evidence>
<feature type="binding site" evidence="12">
    <location>
        <position position="243"/>
    </location>
    <ligand>
        <name>substrate</name>
    </ligand>
</feature>
<evidence type="ECO:0000256" key="7">
    <source>
        <dbReference type="ARBA" id="ARBA00022837"/>
    </source>
</evidence>
<evidence type="ECO:0000259" key="16">
    <source>
        <dbReference type="Pfam" id="PF09298"/>
    </source>
</evidence>
<feature type="domain" description="Fumarylacetoacetase N-terminal" evidence="16">
    <location>
        <begin position="30"/>
        <end position="122"/>
    </location>
</feature>
<feature type="binding site" evidence="13">
    <location>
        <position position="236"/>
    </location>
    <ligand>
        <name>Ca(2+)</name>
        <dbReference type="ChEBI" id="CHEBI:29108"/>
    </ligand>
</feature>
<dbReference type="InterPro" id="IPR015377">
    <property type="entry name" value="Fumarylacetoacetase_N"/>
</dbReference>
<evidence type="ECO:0000256" key="4">
    <source>
        <dbReference type="ARBA" id="ARBA00012094"/>
    </source>
</evidence>
<dbReference type="InterPro" id="IPR011234">
    <property type="entry name" value="Fumarylacetoacetase-like_C"/>
</dbReference>